<dbReference type="InterPro" id="IPR051329">
    <property type="entry name" value="NIR_SIR_4Fe-4S"/>
</dbReference>
<dbReference type="InterPro" id="IPR006067">
    <property type="entry name" value="NO2/SO3_Rdtase_4Fe4S_dom"/>
</dbReference>
<proteinExistence type="predicted"/>
<evidence type="ECO:0000256" key="4">
    <source>
        <dbReference type="ARBA" id="ARBA00023002"/>
    </source>
</evidence>
<evidence type="ECO:0000256" key="1">
    <source>
        <dbReference type="ARBA" id="ARBA00022485"/>
    </source>
</evidence>
<evidence type="ECO:0000259" key="7">
    <source>
        <dbReference type="Pfam" id="PF01077"/>
    </source>
</evidence>
<dbReference type="PANTHER" id="PTHR32439">
    <property type="entry name" value="FERREDOXIN--NITRITE REDUCTASE, CHLOROPLASTIC"/>
    <property type="match status" value="1"/>
</dbReference>
<evidence type="ECO:0000313" key="10">
    <source>
        <dbReference type="Proteomes" id="UP000056905"/>
    </source>
</evidence>
<dbReference type="STRING" id="69395.AQ619_05045"/>
<evidence type="ECO:0000259" key="8">
    <source>
        <dbReference type="Pfam" id="PF03460"/>
    </source>
</evidence>
<dbReference type="GO" id="GO:0046872">
    <property type="term" value="F:metal ion binding"/>
    <property type="evidence" value="ECO:0007669"/>
    <property type="project" value="UniProtKB-KW"/>
</dbReference>
<keyword evidence="3" id="KW-0479">Metal-binding</keyword>
<accession>A0A0P0NYD6</accession>
<dbReference type="AlphaFoldDB" id="A0A0P0NYD6"/>
<dbReference type="Gene3D" id="3.30.413.10">
    <property type="entry name" value="Sulfite Reductase Hemoprotein, domain 1"/>
    <property type="match status" value="2"/>
</dbReference>
<dbReference type="InterPro" id="IPR036136">
    <property type="entry name" value="Nit/Sulf_reduc_fer-like_dom_sf"/>
</dbReference>
<dbReference type="GO" id="GO:0020037">
    <property type="term" value="F:heme binding"/>
    <property type="evidence" value="ECO:0007669"/>
    <property type="project" value="InterPro"/>
</dbReference>
<dbReference type="Gene3D" id="3.90.480.10">
    <property type="entry name" value="Sulfite Reductase Hemoprotein,Domain 2"/>
    <property type="match status" value="1"/>
</dbReference>
<evidence type="ECO:0000313" key="9">
    <source>
        <dbReference type="EMBL" id="ALL12773.1"/>
    </source>
</evidence>
<dbReference type="RefSeq" id="WP_062145117.1">
    <property type="nucleotide sequence ID" value="NZ_CP013002.1"/>
</dbReference>
<feature type="domain" description="Nitrite/Sulfite reductase ferredoxin-like" evidence="8">
    <location>
        <begin position="348"/>
        <end position="398"/>
    </location>
</feature>
<feature type="domain" description="Nitrite/Sulfite reductase ferredoxin-like" evidence="8">
    <location>
        <begin position="52"/>
        <end position="111"/>
    </location>
</feature>
<dbReference type="InterPro" id="IPR005117">
    <property type="entry name" value="NiRdtase/SiRdtase_haem-b_fer"/>
</dbReference>
<dbReference type="KEGG" id="chq:AQ619_05045"/>
<evidence type="ECO:0000256" key="6">
    <source>
        <dbReference type="ARBA" id="ARBA00023014"/>
    </source>
</evidence>
<keyword evidence="1" id="KW-0004">4Fe-4S</keyword>
<dbReference type="GO" id="GO:0016491">
    <property type="term" value="F:oxidoreductase activity"/>
    <property type="evidence" value="ECO:0007669"/>
    <property type="project" value="UniProtKB-KW"/>
</dbReference>
<dbReference type="Pfam" id="PF03460">
    <property type="entry name" value="NIR_SIR_ferr"/>
    <property type="match status" value="2"/>
</dbReference>
<gene>
    <name evidence="9" type="ORF">AQ619_05045</name>
</gene>
<dbReference type="SUPFAM" id="SSF56014">
    <property type="entry name" value="Nitrite and sulphite reductase 4Fe-4S domain-like"/>
    <property type="match status" value="2"/>
</dbReference>
<evidence type="ECO:0000256" key="2">
    <source>
        <dbReference type="ARBA" id="ARBA00022617"/>
    </source>
</evidence>
<organism evidence="9 10">
    <name type="scientific">Caulobacter henricii</name>
    <dbReference type="NCBI Taxonomy" id="69395"/>
    <lineage>
        <taxon>Bacteria</taxon>
        <taxon>Pseudomonadati</taxon>
        <taxon>Pseudomonadota</taxon>
        <taxon>Alphaproteobacteria</taxon>
        <taxon>Caulobacterales</taxon>
        <taxon>Caulobacteraceae</taxon>
        <taxon>Caulobacter</taxon>
    </lineage>
</organism>
<sequence length="552" mass="60709">MYQYDVIDREFLIDRSNEFRGQVQRRLAGELTEDQFKPLRLMNGLYLQLHAYMLRVAIPYGSLNAAQMRRLAWIARTYDKGYGHMTTRQNIQFNWVKLKDAPDILDALAEVDLHAIQTSGNCIRNTTADPYAGATAEEIDDPRVWAEVIRQWSTLHPEFSYLPRKFKIAITGALKDRTAAKVHDIGLMLRRARDGSLGFEVIVGGGQGRTPHVGPTIKEHLPVGRLLSYLEAVLRVYNRHGRRDNIYKARIKILVAALGAEEFGRQVEEEWAKIDAARADLPDHELARIRGAFAQTPFEALPAVSEVFEVARAASPALQRFARNNIKPHKKPGYAIVEISLKAQGQTPGDATADQLDLVADLAEQYGLNDIRVTHAQNLVLPHVKLDDVPAVHAALASAGLATANIDLASDIIACPGLDYCALANARAIGIAQDIAAKFADEDRAEKVGELKIKISGCINACGHHHVAHIGILGVDKKGEEFYQLSLGGSGAEDASIGKILGPALPADKVAGAIDTLVEAYLGLRNGEERFLDTYRRVGLEPFKEAVYVQAD</sequence>
<keyword evidence="4" id="KW-0560">Oxidoreductase</keyword>
<keyword evidence="10" id="KW-1185">Reference proteome</keyword>
<keyword evidence="2" id="KW-0349">Heme</keyword>
<dbReference type="eggNOG" id="COG0155">
    <property type="taxonomic scope" value="Bacteria"/>
</dbReference>
<dbReference type="PANTHER" id="PTHR32439:SF9">
    <property type="entry name" value="BLR3264 PROTEIN"/>
    <property type="match status" value="1"/>
</dbReference>
<keyword evidence="6" id="KW-0411">Iron-sulfur</keyword>
<dbReference type="InterPro" id="IPR045854">
    <property type="entry name" value="NO2/SO3_Rdtase_4Fe4S_sf"/>
</dbReference>
<evidence type="ECO:0000256" key="3">
    <source>
        <dbReference type="ARBA" id="ARBA00022723"/>
    </source>
</evidence>
<protein>
    <submittedName>
        <fullName evidence="9">Sulfite reductase</fullName>
    </submittedName>
</protein>
<dbReference type="Pfam" id="PF01077">
    <property type="entry name" value="NIR_SIR"/>
    <property type="match status" value="2"/>
</dbReference>
<dbReference type="EMBL" id="CP013002">
    <property type="protein sequence ID" value="ALL12773.1"/>
    <property type="molecule type" value="Genomic_DNA"/>
</dbReference>
<feature type="domain" description="Nitrite/sulphite reductase 4Fe-4S" evidence="7">
    <location>
        <begin position="119"/>
        <end position="273"/>
    </location>
</feature>
<name>A0A0P0NYD6_9CAUL</name>
<dbReference type="GO" id="GO:0051539">
    <property type="term" value="F:4 iron, 4 sulfur cluster binding"/>
    <property type="evidence" value="ECO:0007669"/>
    <property type="project" value="UniProtKB-KW"/>
</dbReference>
<keyword evidence="5" id="KW-0408">Iron</keyword>
<evidence type="ECO:0000256" key="5">
    <source>
        <dbReference type="ARBA" id="ARBA00023004"/>
    </source>
</evidence>
<reference evidence="9 10" key="1">
    <citation type="submission" date="2015-10" db="EMBL/GenBank/DDBJ databases">
        <title>Conservation of the essential genome among Caulobacter and Brevundimonas species.</title>
        <authorList>
            <person name="Scott D."/>
            <person name="Ely B."/>
        </authorList>
    </citation>
    <scope>NUCLEOTIDE SEQUENCE [LARGE SCALE GENOMIC DNA]</scope>
    <source>
        <strain evidence="9 10">CB4</strain>
    </source>
</reference>
<dbReference type="OrthoDB" id="9803707at2"/>
<dbReference type="Proteomes" id="UP000056905">
    <property type="component" value="Chromosome"/>
</dbReference>
<feature type="domain" description="Nitrite/sulphite reductase 4Fe-4S" evidence="7">
    <location>
        <begin position="412"/>
        <end position="547"/>
    </location>
</feature>
<dbReference type="SUPFAM" id="SSF55124">
    <property type="entry name" value="Nitrite/Sulfite reductase N-terminal domain-like"/>
    <property type="match status" value="2"/>
</dbReference>